<organism evidence="1 2">
    <name type="scientific">Cladobotryum mycophilum</name>
    <dbReference type="NCBI Taxonomy" id="491253"/>
    <lineage>
        <taxon>Eukaryota</taxon>
        <taxon>Fungi</taxon>
        <taxon>Dikarya</taxon>
        <taxon>Ascomycota</taxon>
        <taxon>Pezizomycotina</taxon>
        <taxon>Sordariomycetes</taxon>
        <taxon>Hypocreomycetidae</taxon>
        <taxon>Hypocreales</taxon>
        <taxon>Hypocreaceae</taxon>
        <taxon>Cladobotryum</taxon>
    </lineage>
</organism>
<gene>
    <name evidence="1" type="ORF">PT974_09938</name>
</gene>
<accession>A0ABR0S9J9</accession>
<protein>
    <recommendedName>
        <fullName evidence="3">Amidoligase enzyme</fullName>
    </recommendedName>
</protein>
<comment type="caution">
    <text evidence="1">The sequence shown here is derived from an EMBL/GenBank/DDBJ whole genome shotgun (WGS) entry which is preliminary data.</text>
</comment>
<evidence type="ECO:0000313" key="2">
    <source>
        <dbReference type="Proteomes" id="UP001338125"/>
    </source>
</evidence>
<evidence type="ECO:0008006" key="3">
    <source>
        <dbReference type="Google" id="ProtNLM"/>
    </source>
</evidence>
<proteinExistence type="predicted"/>
<dbReference type="PANTHER" id="PTHR36847:SF1">
    <property type="entry name" value="AMIDOLIGASE ENZYME"/>
    <property type="match status" value="1"/>
</dbReference>
<reference evidence="1 2" key="1">
    <citation type="submission" date="2024-01" db="EMBL/GenBank/DDBJ databases">
        <title>Complete genome of Cladobotryum mycophilum ATHUM6906.</title>
        <authorList>
            <person name="Christinaki A.C."/>
            <person name="Myridakis A.I."/>
            <person name="Kouvelis V.N."/>
        </authorList>
    </citation>
    <scope>NUCLEOTIDE SEQUENCE [LARGE SCALE GENOMIC DNA]</scope>
    <source>
        <strain evidence="1 2">ATHUM6906</strain>
    </source>
</reference>
<evidence type="ECO:0000313" key="1">
    <source>
        <dbReference type="EMBL" id="KAK5988455.1"/>
    </source>
</evidence>
<sequence>MSRTEITFGLELEFMMDAGKEVLDASTNPMPRRVIAENLVKLAPGLPVSAQCTHRTPGACAICKDAPRELRAQNIRVFAPNKPIFPPARTLHVPWNPDTGGVTCYSLELSTPIFDSAELKAGVPRLAKVVSALRGMKHRLTANTQCGLHIHVGPGGGGMKLDVAKKVVTLTYLLERPLLSALCHPKRKQAAFYKPLYMRSAGMRTARMRREQKRPLTAECKELLEHFPYTLQTLKPGGWNMKQPADLLEVLRMLWDAKTLPQLWGGIVDSSEHKGSLAIVFRDQEGNPAKEMKPKAANYEDKPSTFEFRYPQMGFDTIFVRNWAEIVCRIVEIGTLEKGSFKAKVTEIVATLEACEGKDTIGPMLQCLGLKNQIPQWSEQLQRYDAGYAIPGLGKDGWVVPEK</sequence>
<dbReference type="PANTHER" id="PTHR36847">
    <property type="entry name" value="AMIDOLIGASE ENZYME"/>
    <property type="match status" value="1"/>
</dbReference>
<dbReference type="Proteomes" id="UP001338125">
    <property type="component" value="Unassembled WGS sequence"/>
</dbReference>
<dbReference type="InterPro" id="IPR022025">
    <property type="entry name" value="Amidoligase_2"/>
</dbReference>
<dbReference type="Pfam" id="PF12224">
    <property type="entry name" value="Amidoligase_2"/>
    <property type="match status" value="1"/>
</dbReference>
<name>A0ABR0S9J9_9HYPO</name>
<dbReference type="EMBL" id="JAVFKD010000015">
    <property type="protein sequence ID" value="KAK5988455.1"/>
    <property type="molecule type" value="Genomic_DNA"/>
</dbReference>
<keyword evidence="2" id="KW-1185">Reference proteome</keyword>